<feature type="non-terminal residue" evidence="1">
    <location>
        <position position="1"/>
    </location>
</feature>
<sequence length="106" mass="12439">VYDIGSSDDLIKFLYDYDNERFMNNLTLSPTQPPMRSVYDVDHYWTPSGVETTSYHELRTFPDNWVVQGPRQPLSLPPHPQQPIAEEIAAWHFDAATYTWKSWPNH</sequence>
<name>A0ABS8SQA4_DATST</name>
<evidence type="ECO:0000313" key="2">
    <source>
        <dbReference type="Proteomes" id="UP000823775"/>
    </source>
</evidence>
<keyword evidence="2" id="KW-1185">Reference proteome</keyword>
<comment type="caution">
    <text evidence="1">The sequence shown here is derived from an EMBL/GenBank/DDBJ whole genome shotgun (WGS) entry which is preliminary data.</text>
</comment>
<evidence type="ECO:0000313" key="1">
    <source>
        <dbReference type="EMBL" id="MCD7461204.1"/>
    </source>
</evidence>
<gene>
    <name evidence="1" type="ORF">HAX54_045527</name>
</gene>
<protein>
    <submittedName>
        <fullName evidence="1">Uncharacterized protein</fullName>
    </submittedName>
</protein>
<organism evidence="1 2">
    <name type="scientific">Datura stramonium</name>
    <name type="common">Jimsonweed</name>
    <name type="synonym">Common thornapple</name>
    <dbReference type="NCBI Taxonomy" id="4076"/>
    <lineage>
        <taxon>Eukaryota</taxon>
        <taxon>Viridiplantae</taxon>
        <taxon>Streptophyta</taxon>
        <taxon>Embryophyta</taxon>
        <taxon>Tracheophyta</taxon>
        <taxon>Spermatophyta</taxon>
        <taxon>Magnoliopsida</taxon>
        <taxon>eudicotyledons</taxon>
        <taxon>Gunneridae</taxon>
        <taxon>Pentapetalae</taxon>
        <taxon>asterids</taxon>
        <taxon>lamiids</taxon>
        <taxon>Solanales</taxon>
        <taxon>Solanaceae</taxon>
        <taxon>Solanoideae</taxon>
        <taxon>Datureae</taxon>
        <taxon>Datura</taxon>
    </lineage>
</organism>
<accession>A0ABS8SQA4</accession>
<dbReference type="EMBL" id="JACEIK010000707">
    <property type="protein sequence ID" value="MCD7461204.1"/>
    <property type="molecule type" value="Genomic_DNA"/>
</dbReference>
<proteinExistence type="predicted"/>
<dbReference type="Proteomes" id="UP000823775">
    <property type="component" value="Unassembled WGS sequence"/>
</dbReference>
<reference evidence="1 2" key="1">
    <citation type="journal article" date="2021" name="BMC Genomics">
        <title>Datura genome reveals duplications of psychoactive alkaloid biosynthetic genes and high mutation rate following tissue culture.</title>
        <authorList>
            <person name="Rajewski A."/>
            <person name="Carter-House D."/>
            <person name="Stajich J."/>
            <person name="Litt A."/>
        </authorList>
    </citation>
    <scope>NUCLEOTIDE SEQUENCE [LARGE SCALE GENOMIC DNA]</scope>
    <source>
        <strain evidence="1">AR-01</strain>
    </source>
</reference>